<proteinExistence type="inferred from homology"/>
<organism evidence="3 4">
    <name type="scientific">Petrotoga sibirica</name>
    <dbReference type="NCBI Taxonomy" id="156202"/>
    <lineage>
        <taxon>Bacteria</taxon>
        <taxon>Thermotogati</taxon>
        <taxon>Thermotogota</taxon>
        <taxon>Thermotogae</taxon>
        <taxon>Petrotogales</taxon>
        <taxon>Petrotogaceae</taxon>
        <taxon>Petrotoga</taxon>
    </lineage>
</organism>
<dbReference type="RefSeq" id="WP_103876695.1">
    <property type="nucleotide sequence ID" value="NZ_SODZ01000011.1"/>
</dbReference>
<evidence type="ECO:0000313" key="4">
    <source>
        <dbReference type="Proteomes" id="UP000294817"/>
    </source>
</evidence>
<dbReference type="Pfam" id="PF01144">
    <property type="entry name" value="CoA_trans"/>
    <property type="match status" value="1"/>
</dbReference>
<dbReference type="InterPro" id="IPR004165">
    <property type="entry name" value="CoA_trans_fam_I"/>
</dbReference>
<dbReference type="PANTHER" id="PTHR13707">
    <property type="entry name" value="KETOACID-COENZYME A TRANSFERASE"/>
    <property type="match status" value="1"/>
</dbReference>
<protein>
    <submittedName>
        <fullName evidence="3">Acetate CoA/acetoacetate CoA-transferase beta subunit</fullName>
    </submittedName>
</protein>
<dbReference type="PANTHER" id="PTHR13707:SF60">
    <property type="entry name" value="ACETATE COA-TRANSFERASE SUBUNIT ALPHA"/>
    <property type="match status" value="1"/>
</dbReference>
<reference evidence="3 4" key="1">
    <citation type="submission" date="2019-03" db="EMBL/GenBank/DDBJ databases">
        <title>Genomic Encyclopedia of Type Strains, Phase IV (KMG-IV): sequencing the most valuable type-strain genomes for metagenomic binning, comparative biology and taxonomic classification.</title>
        <authorList>
            <person name="Goeker M."/>
        </authorList>
    </citation>
    <scope>NUCLEOTIDE SEQUENCE [LARGE SCALE GENOMIC DNA]</scope>
    <source>
        <strain evidence="3 4">DSM 13575</strain>
    </source>
</reference>
<keyword evidence="2 3" id="KW-0808">Transferase</keyword>
<dbReference type="SMART" id="SM00882">
    <property type="entry name" value="CoA_trans"/>
    <property type="match status" value="1"/>
</dbReference>
<dbReference type="AlphaFoldDB" id="A0A4V3GQ05"/>
<evidence type="ECO:0000313" key="3">
    <source>
        <dbReference type="EMBL" id="TDX13243.1"/>
    </source>
</evidence>
<keyword evidence="4" id="KW-1185">Reference proteome</keyword>
<dbReference type="SUPFAM" id="SSF100950">
    <property type="entry name" value="NagB/RpiA/CoA transferase-like"/>
    <property type="match status" value="1"/>
</dbReference>
<dbReference type="GO" id="GO:0008410">
    <property type="term" value="F:CoA-transferase activity"/>
    <property type="evidence" value="ECO:0007669"/>
    <property type="project" value="InterPro"/>
</dbReference>
<evidence type="ECO:0000256" key="1">
    <source>
        <dbReference type="ARBA" id="ARBA00007047"/>
    </source>
</evidence>
<dbReference type="InterPro" id="IPR012791">
    <property type="entry name" value="3-oxoacid_CoA-transf_B"/>
</dbReference>
<dbReference type="EMBL" id="SODZ01000011">
    <property type="protein sequence ID" value="TDX13243.1"/>
    <property type="molecule type" value="Genomic_DNA"/>
</dbReference>
<dbReference type="Proteomes" id="UP000294817">
    <property type="component" value="Unassembled WGS sequence"/>
</dbReference>
<evidence type="ECO:0000256" key="2">
    <source>
        <dbReference type="ARBA" id="ARBA00022679"/>
    </source>
</evidence>
<dbReference type="InterPro" id="IPR037171">
    <property type="entry name" value="NagB/RpiA_transferase-like"/>
</dbReference>
<name>A0A4V3GQ05_9BACT</name>
<sequence>MNEKERIAKRVAKELKPGNIVNLGIGLPTLVSNFVSKDAQIFFQGENGILGIASEIPEEISNSNLINAGGKYVDIIPGAMTFDSAFSFALIRGGHVDVTVLGAFQVDQEGHLANWIVPGKVIAGMGGAMDLVTGAKKVIIAMTHTSKGTPKIIKKCSLPLTSIRRVDLIVTEFSVIEPTDNGLLLKEISPDITLENLKEITDAELIVPNDLKLMEL</sequence>
<gene>
    <name evidence="3" type="ORF">C8D74_11114</name>
</gene>
<comment type="caution">
    <text evidence="3">The sequence shown here is derived from an EMBL/GenBank/DDBJ whole genome shotgun (WGS) entry which is preliminary data.</text>
</comment>
<comment type="similarity">
    <text evidence="1">Belongs to the 3-oxoacid CoA-transferase subunit B family.</text>
</comment>
<accession>A0A4V3GQ05</accession>
<dbReference type="Gene3D" id="3.40.1080.10">
    <property type="entry name" value="Glutaconate Coenzyme A-transferase"/>
    <property type="match status" value="1"/>
</dbReference>
<dbReference type="NCBIfam" id="TIGR02428">
    <property type="entry name" value="pcaJ_scoB_fam"/>
    <property type="match status" value="1"/>
</dbReference>